<name>A0A1Z3HJN6_9CYAN</name>
<protein>
    <submittedName>
        <fullName evidence="1">Uncharacterized protein</fullName>
    </submittedName>
</protein>
<keyword evidence="2" id="KW-1185">Reference proteome</keyword>
<gene>
    <name evidence="1" type="ORF">XM38_014420</name>
</gene>
<dbReference type="AlphaFoldDB" id="A0A1Z3HJN6"/>
<dbReference type="Proteomes" id="UP000191901">
    <property type="component" value="Chromosome"/>
</dbReference>
<proteinExistence type="predicted"/>
<evidence type="ECO:0000313" key="2">
    <source>
        <dbReference type="Proteomes" id="UP000191901"/>
    </source>
</evidence>
<sequence>MASPSQPLESSLDPLYHQVKASALTSLKVMLSSTPTVIHLEASDANPQTHHLHIRSSGAELKGQIRIDGNVVQSFNAATRLELTPYLTAGQTTRIELTGQYQPAAATVHIALSGLDHDVIELSGGGRLNVSLEVTMG</sequence>
<reference evidence="1 2" key="1">
    <citation type="journal article" date="2016" name="Biochim. Biophys. Acta">
        <title>Characterization of red-shifted phycobilisomes isolated from the chlorophyll f-containing cyanobacterium Halomicronema hongdechloris.</title>
        <authorList>
            <person name="Li Y."/>
            <person name="Lin Y."/>
            <person name="Garvey C.J."/>
            <person name="Birch D."/>
            <person name="Corkery R.W."/>
            <person name="Loughlin P.C."/>
            <person name="Scheer H."/>
            <person name="Willows R.D."/>
            <person name="Chen M."/>
        </authorList>
    </citation>
    <scope>NUCLEOTIDE SEQUENCE [LARGE SCALE GENOMIC DNA]</scope>
    <source>
        <strain evidence="1 2">C2206</strain>
    </source>
</reference>
<organism evidence="1 2">
    <name type="scientific">Halomicronema hongdechloris C2206</name>
    <dbReference type="NCBI Taxonomy" id="1641165"/>
    <lineage>
        <taxon>Bacteria</taxon>
        <taxon>Bacillati</taxon>
        <taxon>Cyanobacteriota</taxon>
        <taxon>Cyanophyceae</taxon>
        <taxon>Nodosilineales</taxon>
        <taxon>Nodosilineaceae</taxon>
        <taxon>Halomicronema</taxon>
    </lineage>
</organism>
<accession>A0A1Z3HJN6</accession>
<dbReference type="EMBL" id="CP021983">
    <property type="protein sequence ID" value="ASC70503.1"/>
    <property type="molecule type" value="Genomic_DNA"/>
</dbReference>
<dbReference type="KEGG" id="hhg:XM38_014420"/>
<evidence type="ECO:0000313" key="1">
    <source>
        <dbReference type="EMBL" id="ASC70503.1"/>
    </source>
</evidence>